<feature type="compositionally biased region" description="Acidic residues" evidence="2">
    <location>
        <begin position="46"/>
        <end position="60"/>
    </location>
</feature>
<feature type="region of interest" description="Disordered" evidence="2">
    <location>
        <begin position="18"/>
        <end position="63"/>
    </location>
</feature>
<dbReference type="InterPro" id="IPR029050">
    <property type="entry name" value="Immunoprotect_excell_Ig-like"/>
</dbReference>
<reference evidence="4 5" key="1">
    <citation type="submission" date="2012-11" db="EMBL/GenBank/DDBJ databases">
        <title>FINISHED of Natronococcus occultus SP4, DSM 3396.</title>
        <authorList>
            <consortium name="DOE Joint Genome Institute"/>
            <person name="Eisen J."/>
            <person name="Huntemann M."/>
            <person name="Wei C.-L."/>
            <person name="Han J."/>
            <person name="Detter J.C."/>
            <person name="Han C."/>
            <person name="Tapia R."/>
            <person name="Chen A."/>
            <person name="Kyrpides N."/>
            <person name="Mavromatis K."/>
            <person name="Markowitz V."/>
            <person name="Szeto E."/>
            <person name="Ivanova N."/>
            <person name="Mikhailova N."/>
            <person name="Ovchinnikova G."/>
            <person name="Pagani I."/>
            <person name="Pati A."/>
            <person name="Goodwin L."/>
            <person name="Nordberg H.P."/>
            <person name="Cantor M.N."/>
            <person name="Hua S.X."/>
            <person name="Woyke T."/>
            <person name="Eisen J."/>
            <person name="Klenk H.-P."/>
            <person name="Klenk H.-P."/>
        </authorList>
    </citation>
    <scope>NUCLEOTIDE SEQUENCE [LARGE SCALE GENOMIC DNA]</scope>
    <source>
        <strain evidence="4 5">SP4</strain>
    </source>
</reference>
<dbReference type="InterPro" id="IPR029051">
    <property type="entry name" value="DUF4352"/>
</dbReference>
<evidence type="ECO:0000256" key="1">
    <source>
        <dbReference type="ARBA" id="ARBA00022729"/>
    </source>
</evidence>
<name>L0JV14_9EURY</name>
<dbReference type="Proteomes" id="UP000010878">
    <property type="component" value="Chromosome"/>
</dbReference>
<dbReference type="EMBL" id="CP003929">
    <property type="protein sequence ID" value="AGB36135.1"/>
    <property type="molecule type" value="Genomic_DNA"/>
</dbReference>
<keyword evidence="1" id="KW-0732">Signal</keyword>
<keyword evidence="5" id="KW-1185">Reference proteome</keyword>
<dbReference type="PROSITE" id="PS51257">
    <property type="entry name" value="PROKAR_LIPOPROTEIN"/>
    <property type="match status" value="1"/>
</dbReference>
<gene>
    <name evidence="4" type="ORF">Natoc_0260</name>
</gene>
<evidence type="ECO:0000313" key="4">
    <source>
        <dbReference type="EMBL" id="AGB36135.1"/>
    </source>
</evidence>
<evidence type="ECO:0000259" key="3">
    <source>
        <dbReference type="Pfam" id="PF11611"/>
    </source>
</evidence>
<proteinExistence type="predicted"/>
<feature type="domain" description="DUF4352" evidence="3">
    <location>
        <begin position="251"/>
        <end position="346"/>
    </location>
</feature>
<dbReference type="Pfam" id="PF11611">
    <property type="entry name" value="DUF4352"/>
    <property type="match status" value="1"/>
</dbReference>
<accession>L0JV14</accession>
<organism evidence="4 5">
    <name type="scientific">Natronococcus occultus SP4</name>
    <dbReference type="NCBI Taxonomy" id="694430"/>
    <lineage>
        <taxon>Archaea</taxon>
        <taxon>Methanobacteriati</taxon>
        <taxon>Methanobacteriota</taxon>
        <taxon>Stenosarchaea group</taxon>
        <taxon>Halobacteria</taxon>
        <taxon>Halobacteriales</taxon>
        <taxon>Natrialbaceae</taxon>
        <taxon>Natronococcus</taxon>
    </lineage>
</organism>
<evidence type="ECO:0000313" key="5">
    <source>
        <dbReference type="Proteomes" id="UP000010878"/>
    </source>
</evidence>
<dbReference type="RefSeq" id="WP_015319591.1">
    <property type="nucleotide sequence ID" value="NC_019974.1"/>
</dbReference>
<dbReference type="AlphaFoldDB" id="L0JV14"/>
<dbReference type="HOGENOM" id="CLU_782156_0_0_2"/>
<protein>
    <submittedName>
        <fullName evidence="4">Telomeric repeat-binding factor 2</fullName>
    </submittedName>
</protein>
<dbReference type="Gene3D" id="2.60.40.1240">
    <property type="match status" value="2"/>
</dbReference>
<evidence type="ECO:0000256" key="2">
    <source>
        <dbReference type="SAM" id="MobiDB-lite"/>
    </source>
</evidence>
<dbReference type="KEGG" id="nou:Natoc_0260"/>
<dbReference type="eggNOG" id="arCOG07632">
    <property type="taxonomic scope" value="Archaea"/>
</dbReference>
<dbReference type="OrthoDB" id="205809at2157"/>
<dbReference type="GeneID" id="14405288"/>
<sequence>MKRRTFVGVAGMGVLGVAGCTHSRTEPEADGSEDGSTASEPSGADDGGDENGADDDGNEDAADKASETIAVGELVGDELEFVVSDVDRRRSFAGLVPEDDGSLHDDDERGQASADAAFVVVEFAVRNASDEFVSTADVLEPVLEDDAERTHSGVRSVSEQMLADGVLAPGEVERGEVAYELSRDRSGSSLTLEAGATALGEDLVVDLEREADEVATLEQELRVPIREFGAAIERDGLDIGVDRLGTGNDLGSFFEPEPDHEYVVVGLTVTNEAGEDREFSLGDRSRLKDGVGRSYPADPDALSSLERFDDSVSLADGDRYEGSIAYHVERDREELYWLLEPPSWTDEKEFWRIR</sequence>